<proteinExistence type="predicted"/>
<dbReference type="EMBL" id="MIGX01000032">
    <property type="protein sequence ID" value="PPT91194.1"/>
    <property type="molecule type" value="Genomic_DNA"/>
</dbReference>
<keyword evidence="2" id="KW-0472">Membrane</keyword>
<dbReference type="RefSeq" id="WP_128420048.1">
    <property type="nucleotide sequence ID" value="NZ_CP049017.1"/>
</dbReference>
<evidence type="ECO:0000256" key="2">
    <source>
        <dbReference type="SAM" id="Phobius"/>
    </source>
</evidence>
<keyword evidence="2" id="KW-0812">Transmembrane</keyword>
<name>A0A2S6ZG04_9XANT</name>
<dbReference type="OrthoDB" id="9798046at2"/>
<feature type="compositionally biased region" description="Pro residues" evidence="1">
    <location>
        <begin position="75"/>
        <end position="86"/>
    </location>
</feature>
<feature type="compositionally biased region" description="Pro residues" evidence="1">
    <location>
        <begin position="129"/>
        <end position="141"/>
    </location>
</feature>
<feature type="compositionally biased region" description="Low complexity" evidence="1">
    <location>
        <begin position="145"/>
        <end position="154"/>
    </location>
</feature>
<keyword evidence="4" id="KW-1185">Reference proteome</keyword>
<reference evidence="3 4" key="1">
    <citation type="submission" date="2016-08" db="EMBL/GenBank/DDBJ databases">
        <title>Evolution of the type three secretion system and type three effector repertoires in Xanthomonas.</title>
        <authorList>
            <person name="Merda D."/>
            <person name="Briand M."/>
            <person name="Bosis E."/>
            <person name="Rousseau C."/>
            <person name="Portier P."/>
            <person name="Jacques M.-A."/>
            <person name="Fischer-Le Saux M."/>
        </authorList>
    </citation>
    <scope>NUCLEOTIDE SEQUENCE [LARGE SCALE GENOMIC DNA]</scope>
    <source>
        <strain evidence="3 4">CFBP 4691</strain>
    </source>
</reference>
<evidence type="ECO:0000256" key="1">
    <source>
        <dbReference type="SAM" id="MobiDB-lite"/>
    </source>
</evidence>
<protein>
    <submittedName>
        <fullName evidence="3">Plasmid stabilization protein ParE</fullName>
    </submittedName>
</protein>
<feature type="region of interest" description="Disordered" evidence="1">
    <location>
        <begin position="68"/>
        <end position="196"/>
    </location>
</feature>
<sequence length="298" mass="32252">MSSASNRVEVRVPPRAERLDPWIAACVSALLHLLMLLLLLLASKPSLTAPQGATSGGRVKVDFVGQTRQPVRPVKAPPSPPPPQKPEPARTRPAASRVQSTLVEHAKDPAPPQADDAPDTTAQRRPPRQRPTPPPVEPPPTLDEATQSQAQTPAASPPPTQRHPETWTGRPPGMLEEDTADGSARGTSIDRGRRNDPQAAQASLEVGGYQVWYGLRSATQLRAWMDQGMKELSIPLPGTQYYMVCPAQVALDRGSGKCRLVAPDSPELKAIGDAREVIDMIQVYRRGELVWSGPGPYR</sequence>
<gene>
    <name evidence="3" type="ORF">XthCFBP4691_08670</name>
</gene>
<keyword evidence="2" id="KW-1133">Transmembrane helix</keyword>
<dbReference type="Proteomes" id="UP000239898">
    <property type="component" value="Unassembled WGS sequence"/>
</dbReference>
<evidence type="ECO:0000313" key="3">
    <source>
        <dbReference type="EMBL" id="PPT91194.1"/>
    </source>
</evidence>
<evidence type="ECO:0000313" key="4">
    <source>
        <dbReference type="Proteomes" id="UP000239898"/>
    </source>
</evidence>
<organism evidence="3 4">
    <name type="scientific">Xanthomonas theicola</name>
    <dbReference type="NCBI Taxonomy" id="56464"/>
    <lineage>
        <taxon>Bacteria</taxon>
        <taxon>Pseudomonadati</taxon>
        <taxon>Pseudomonadota</taxon>
        <taxon>Gammaproteobacteria</taxon>
        <taxon>Lysobacterales</taxon>
        <taxon>Lysobacteraceae</taxon>
        <taxon>Xanthomonas</taxon>
    </lineage>
</organism>
<feature type="compositionally biased region" description="Low complexity" evidence="1">
    <location>
        <begin position="113"/>
        <end position="124"/>
    </location>
</feature>
<accession>A0A2S6ZG04</accession>
<comment type="caution">
    <text evidence="3">The sequence shown here is derived from an EMBL/GenBank/DDBJ whole genome shotgun (WGS) entry which is preliminary data.</text>
</comment>
<feature type="transmembrane region" description="Helical" evidence="2">
    <location>
        <begin position="22"/>
        <end position="42"/>
    </location>
</feature>
<dbReference type="AlphaFoldDB" id="A0A2S6ZG04"/>